<accession>A0A1W1BLA9</accession>
<sequence>MFDEIQFEKINRLPKYIFAEINDIKMEARRAGEDIIDFSMGNPDAPTPKPIVDKLCETAKKKKTHGYSASKGIYKLRLAMSNWYKRKYGVDLDPNEEVVATMGSKEGYVHLVQAISNPGDVAIVPDPTYPIHSQAFVLAGANVEKMEVVFDEETFEVDEDKFLADVMSALENSVPKAKFLVVNFPHNPSTATVTPQFYERLVALAKEKRFYIISDIAYADITFDGYTTPSIMEVEGAKDVAVESYTLSKSYNMAGWRVGFIVGNKKLIGALQSIKSWLDYGMFTPIQVAATVALDEHGDIPTEQIIPLYQKRRDVLVKSFSNAGWRLSTPKASMFIWAKIPEIARDMGSLEFSKQLLIKAGVAVSPGVGFGKYGDQYVRIALIENEKRIRQAAKNIKKFLKELEQNKKDNIAEDNK</sequence>
<evidence type="ECO:0000256" key="3">
    <source>
        <dbReference type="ARBA" id="ARBA00022679"/>
    </source>
</evidence>
<evidence type="ECO:0000256" key="2">
    <source>
        <dbReference type="ARBA" id="ARBA00022576"/>
    </source>
</evidence>
<dbReference type="Gene3D" id="3.90.1150.10">
    <property type="entry name" value="Aspartate Aminotransferase, domain 1"/>
    <property type="match status" value="1"/>
</dbReference>
<reference evidence="6" key="1">
    <citation type="submission" date="2016-10" db="EMBL/GenBank/DDBJ databases">
        <authorList>
            <person name="de Groot N.N."/>
        </authorList>
    </citation>
    <scope>NUCLEOTIDE SEQUENCE</scope>
</reference>
<evidence type="ECO:0000313" key="6">
    <source>
        <dbReference type="EMBL" id="SFV54289.1"/>
    </source>
</evidence>
<keyword evidence="3 6" id="KW-0808">Transferase</keyword>
<dbReference type="InterPro" id="IPR015424">
    <property type="entry name" value="PyrdxlP-dep_Trfase"/>
</dbReference>
<dbReference type="NCBIfam" id="NF006387">
    <property type="entry name" value="PRK08636.1"/>
    <property type="match status" value="1"/>
</dbReference>
<dbReference type="SUPFAM" id="SSF53383">
    <property type="entry name" value="PLP-dependent transferases"/>
    <property type="match status" value="1"/>
</dbReference>
<dbReference type="EC" id="2.6.1.1" evidence="6"/>
<evidence type="ECO:0000256" key="1">
    <source>
        <dbReference type="ARBA" id="ARBA00001933"/>
    </source>
</evidence>
<dbReference type="GO" id="GO:0030170">
    <property type="term" value="F:pyridoxal phosphate binding"/>
    <property type="evidence" value="ECO:0007669"/>
    <property type="project" value="InterPro"/>
</dbReference>
<dbReference type="PANTHER" id="PTHR42832">
    <property type="entry name" value="AMINO ACID AMINOTRANSFERASE"/>
    <property type="match status" value="1"/>
</dbReference>
<evidence type="ECO:0000256" key="4">
    <source>
        <dbReference type="SAM" id="Coils"/>
    </source>
</evidence>
<feature type="coiled-coil region" evidence="4">
    <location>
        <begin position="382"/>
        <end position="409"/>
    </location>
</feature>
<dbReference type="EMBL" id="FPHC01000032">
    <property type="protein sequence ID" value="SFV54289.1"/>
    <property type="molecule type" value="Genomic_DNA"/>
</dbReference>
<keyword evidence="4" id="KW-0175">Coiled coil</keyword>
<dbReference type="GO" id="GO:0004069">
    <property type="term" value="F:L-aspartate:2-oxoglutarate aminotransferase activity"/>
    <property type="evidence" value="ECO:0007669"/>
    <property type="project" value="UniProtKB-EC"/>
</dbReference>
<dbReference type="AlphaFoldDB" id="A0A1W1BLA9"/>
<dbReference type="InterPro" id="IPR015422">
    <property type="entry name" value="PyrdxlP-dep_Trfase_small"/>
</dbReference>
<dbReference type="Gene3D" id="3.40.640.10">
    <property type="entry name" value="Type I PLP-dependent aspartate aminotransferase-like (Major domain)"/>
    <property type="match status" value="1"/>
</dbReference>
<dbReference type="InterPro" id="IPR004839">
    <property type="entry name" value="Aminotransferase_I/II_large"/>
</dbReference>
<dbReference type="Pfam" id="PF00155">
    <property type="entry name" value="Aminotran_1_2"/>
    <property type="match status" value="1"/>
</dbReference>
<gene>
    <name evidence="6" type="ORF">MNB_SV-6-884</name>
</gene>
<feature type="domain" description="Aminotransferase class I/classII large" evidence="5">
    <location>
        <begin position="34"/>
        <end position="395"/>
    </location>
</feature>
<dbReference type="InterPro" id="IPR015421">
    <property type="entry name" value="PyrdxlP-dep_Trfase_major"/>
</dbReference>
<dbReference type="CDD" id="cd00609">
    <property type="entry name" value="AAT_like"/>
    <property type="match status" value="1"/>
</dbReference>
<keyword evidence="2 6" id="KW-0032">Aminotransferase</keyword>
<proteinExistence type="predicted"/>
<name>A0A1W1BLA9_9ZZZZ</name>
<dbReference type="PANTHER" id="PTHR42832:SF1">
    <property type="entry name" value="GLUTAMATE-PYRUVATE AMINOTRANSFERASE ALAC"/>
    <property type="match status" value="1"/>
</dbReference>
<comment type="cofactor">
    <cofactor evidence="1">
        <name>pyridoxal 5'-phosphate</name>
        <dbReference type="ChEBI" id="CHEBI:597326"/>
    </cofactor>
</comment>
<protein>
    <submittedName>
        <fullName evidence="6">Aspartate aminotransferase</fullName>
        <ecNumber evidence="6">2.6.1.1</ecNumber>
    </submittedName>
</protein>
<organism evidence="6">
    <name type="scientific">hydrothermal vent metagenome</name>
    <dbReference type="NCBI Taxonomy" id="652676"/>
    <lineage>
        <taxon>unclassified sequences</taxon>
        <taxon>metagenomes</taxon>
        <taxon>ecological metagenomes</taxon>
    </lineage>
</organism>
<dbReference type="InterPro" id="IPR050881">
    <property type="entry name" value="LL-DAP_aminotransferase"/>
</dbReference>
<evidence type="ECO:0000259" key="5">
    <source>
        <dbReference type="Pfam" id="PF00155"/>
    </source>
</evidence>